<dbReference type="GO" id="GO:0036220">
    <property type="term" value="F:ITP diphosphatase activity"/>
    <property type="evidence" value="ECO:0007669"/>
    <property type="project" value="UniProtKB-UniRule"/>
</dbReference>
<dbReference type="NCBIfam" id="TIGR00042">
    <property type="entry name" value="RdgB/HAM1 family non-canonical purine NTP pyrophosphatase"/>
    <property type="match status" value="1"/>
</dbReference>
<feature type="binding site" evidence="10">
    <location>
        <begin position="8"/>
        <end position="13"/>
    </location>
    <ligand>
        <name>substrate</name>
    </ligand>
</feature>
<comment type="catalytic activity">
    <reaction evidence="10">
        <text>ITP + H2O = IMP + diphosphate + H(+)</text>
        <dbReference type="Rhea" id="RHEA:29399"/>
        <dbReference type="ChEBI" id="CHEBI:15377"/>
        <dbReference type="ChEBI" id="CHEBI:15378"/>
        <dbReference type="ChEBI" id="CHEBI:33019"/>
        <dbReference type="ChEBI" id="CHEBI:58053"/>
        <dbReference type="ChEBI" id="CHEBI:61402"/>
        <dbReference type="EC" id="3.6.1.66"/>
    </reaction>
</comment>
<evidence type="ECO:0000256" key="6">
    <source>
        <dbReference type="ARBA" id="ARBA00022842"/>
    </source>
</evidence>
<feature type="binding site" evidence="10">
    <location>
        <position position="177"/>
    </location>
    <ligand>
        <name>substrate</name>
    </ligand>
</feature>
<reference evidence="12 13" key="1">
    <citation type="submission" date="2019-03" db="EMBL/GenBank/DDBJ databases">
        <title>Genomic Encyclopedia of Type Strains, Phase IV (KMG-IV): sequencing the most valuable type-strain genomes for metagenomic binning, comparative biology and taxonomic classification.</title>
        <authorList>
            <person name="Goeker M."/>
        </authorList>
    </citation>
    <scope>NUCLEOTIDE SEQUENCE [LARGE SCALE GENOMIC DNA]</scope>
    <source>
        <strain evidence="12 13">DSM 28287</strain>
    </source>
</reference>
<dbReference type="CDD" id="cd00515">
    <property type="entry name" value="HAM1"/>
    <property type="match status" value="1"/>
</dbReference>
<comment type="cofactor">
    <cofactor evidence="10">
        <name>Mg(2+)</name>
        <dbReference type="ChEBI" id="CHEBI:18420"/>
    </cofactor>
    <text evidence="10">Binds 1 Mg(2+) ion per subunit.</text>
</comment>
<evidence type="ECO:0000256" key="5">
    <source>
        <dbReference type="ARBA" id="ARBA00022801"/>
    </source>
</evidence>
<dbReference type="Pfam" id="PF01725">
    <property type="entry name" value="Ham1p_like"/>
    <property type="match status" value="1"/>
</dbReference>
<dbReference type="EC" id="3.6.1.66" evidence="10"/>
<dbReference type="Gene3D" id="3.90.950.10">
    <property type="match status" value="1"/>
</dbReference>
<evidence type="ECO:0000256" key="2">
    <source>
        <dbReference type="ARBA" id="ARBA00011738"/>
    </source>
</evidence>
<feature type="active site" description="Proton acceptor" evidence="10">
    <location>
        <position position="71"/>
    </location>
</feature>
<dbReference type="GO" id="GO:0000166">
    <property type="term" value="F:nucleotide binding"/>
    <property type="evidence" value="ECO:0007669"/>
    <property type="project" value="UniProtKB-KW"/>
</dbReference>
<keyword evidence="7 10" id="KW-0546">Nucleotide metabolism</keyword>
<evidence type="ECO:0000256" key="3">
    <source>
        <dbReference type="ARBA" id="ARBA00022723"/>
    </source>
</evidence>
<comment type="subunit">
    <text evidence="2 10">Homodimer.</text>
</comment>
<dbReference type="SUPFAM" id="SSF52972">
    <property type="entry name" value="ITPase-like"/>
    <property type="match status" value="1"/>
</dbReference>
<dbReference type="GO" id="GO:0009146">
    <property type="term" value="P:purine nucleoside triphosphate catabolic process"/>
    <property type="evidence" value="ECO:0007669"/>
    <property type="project" value="UniProtKB-UniRule"/>
</dbReference>
<feature type="binding site" evidence="10">
    <location>
        <position position="71"/>
    </location>
    <ligand>
        <name>Mg(2+)</name>
        <dbReference type="ChEBI" id="CHEBI:18420"/>
    </ligand>
</feature>
<keyword evidence="3 10" id="KW-0479">Metal-binding</keyword>
<protein>
    <recommendedName>
        <fullName evidence="10">dITP/XTP pyrophosphatase</fullName>
        <ecNumber evidence="10">3.6.1.66</ecNumber>
    </recommendedName>
    <alternativeName>
        <fullName evidence="10">Non-canonical purine NTP pyrophosphatase</fullName>
    </alternativeName>
    <alternativeName>
        <fullName evidence="10">Non-standard purine NTP pyrophosphatase</fullName>
    </alternativeName>
    <alternativeName>
        <fullName evidence="10">Nucleoside-triphosphate diphosphatase</fullName>
    </alternativeName>
    <alternativeName>
        <fullName evidence="10">Nucleoside-triphosphate pyrophosphatase</fullName>
        <shortName evidence="10">NTPase</shortName>
    </alternativeName>
</protein>
<evidence type="ECO:0000313" key="12">
    <source>
        <dbReference type="EMBL" id="TDP47384.1"/>
    </source>
</evidence>
<evidence type="ECO:0000256" key="9">
    <source>
        <dbReference type="ARBA" id="ARBA00052017"/>
    </source>
</evidence>
<evidence type="ECO:0000256" key="7">
    <source>
        <dbReference type="ARBA" id="ARBA00023080"/>
    </source>
</evidence>
<dbReference type="GO" id="GO:0005829">
    <property type="term" value="C:cytosol"/>
    <property type="evidence" value="ECO:0007669"/>
    <property type="project" value="TreeGrafter"/>
</dbReference>
<gene>
    <name evidence="12" type="ORF">EV211_1547</name>
</gene>
<dbReference type="GO" id="GO:0009117">
    <property type="term" value="P:nucleotide metabolic process"/>
    <property type="evidence" value="ECO:0007669"/>
    <property type="project" value="UniProtKB-KW"/>
</dbReference>
<accession>A0A4R6PWT2</accession>
<dbReference type="InterPro" id="IPR002637">
    <property type="entry name" value="RdgB/HAM1"/>
</dbReference>
<dbReference type="Proteomes" id="UP000295500">
    <property type="component" value="Unassembled WGS sequence"/>
</dbReference>
<dbReference type="GO" id="GO:0035870">
    <property type="term" value="F:dITP diphosphatase activity"/>
    <property type="evidence" value="ECO:0007669"/>
    <property type="project" value="UniProtKB-UniRule"/>
</dbReference>
<dbReference type="EMBL" id="SNXO01000054">
    <property type="protein sequence ID" value="TDP47384.1"/>
    <property type="molecule type" value="Genomic_DNA"/>
</dbReference>
<sequence>MDVIIAATKNANKIKEMDAITSELGMHIISRDEAGVPDVEIVEDGETFEENSYKKAYEIMKLSGRKSIADDSGLEVDYLNGAPGVYSARFAGEDCNDKKNNKKLLSLLEDVPYKERRARFVSVITLIYPNGEKLVARGECEGHILMEPLGLNGFGYDPIFVPKGFQRTFAQLTAEEKNHVSHRAKALKKLAEMLKEKE</sequence>
<feature type="binding site" evidence="10">
    <location>
        <begin position="182"/>
        <end position="183"/>
    </location>
    <ligand>
        <name>substrate</name>
    </ligand>
</feature>
<feature type="binding site" evidence="10">
    <location>
        <position position="72"/>
    </location>
    <ligand>
        <name>substrate</name>
    </ligand>
</feature>
<comment type="caution">
    <text evidence="12">The sequence shown here is derived from an EMBL/GenBank/DDBJ whole genome shotgun (WGS) entry which is preliminary data.</text>
</comment>
<dbReference type="RefSeq" id="WP_133529275.1">
    <property type="nucleotide sequence ID" value="NZ_SNXO01000054.1"/>
</dbReference>
<dbReference type="InterPro" id="IPR020922">
    <property type="entry name" value="dITP/XTP_pyrophosphatase"/>
</dbReference>
<dbReference type="OrthoDB" id="9807456at2"/>
<organism evidence="12 13">
    <name type="scientific">Aminicella lysinilytica</name>
    <dbReference type="NCBI Taxonomy" id="433323"/>
    <lineage>
        <taxon>Bacteria</taxon>
        <taxon>Bacillati</taxon>
        <taxon>Bacillota</taxon>
        <taxon>Clostridia</taxon>
        <taxon>Peptostreptococcales</taxon>
        <taxon>Anaerovoracaceae</taxon>
        <taxon>Aminicella</taxon>
    </lineage>
</organism>
<proteinExistence type="inferred from homology"/>
<dbReference type="HAMAP" id="MF_01405">
    <property type="entry name" value="Non_canon_purine_NTPase"/>
    <property type="match status" value="1"/>
</dbReference>
<keyword evidence="6 10" id="KW-0460">Magnesium</keyword>
<comment type="function">
    <text evidence="10">Pyrophosphatase that catalyzes the hydrolysis of nucleoside triphosphates to their monophosphate derivatives, with a high preference for the non-canonical purine nucleotides XTP (xanthosine triphosphate), dITP (deoxyinosine triphosphate) and ITP. Seems to function as a house-cleaning enzyme that removes non-canonical purine nucleotides from the nucleotide pool, thus preventing their incorporation into DNA/RNA and avoiding chromosomal lesions.</text>
</comment>
<dbReference type="FunFam" id="3.90.950.10:FF:000001">
    <property type="entry name" value="dITP/XTP pyrophosphatase"/>
    <property type="match status" value="1"/>
</dbReference>
<dbReference type="GO" id="GO:0036222">
    <property type="term" value="F:XTP diphosphatase activity"/>
    <property type="evidence" value="ECO:0007669"/>
    <property type="project" value="UniProtKB-UniRule"/>
</dbReference>
<evidence type="ECO:0000256" key="11">
    <source>
        <dbReference type="RuleBase" id="RU003781"/>
    </source>
</evidence>
<comment type="catalytic activity">
    <reaction evidence="9 10">
        <text>XTP + H2O = XMP + diphosphate + H(+)</text>
        <dbReference type="Rhea" id="RHEA:28610"/>
        <dbReference type="ChEBI" id="CHEBI:15377"/>
        <dbReference type="ChEBI" id="CHEBI:15378"/>
        <dbReference type="ChEBI" id="CHEBI:33019"/>
        <dbReference type="ChEBI" id="CHEBI:57464"/>
        <dbReference type="ChEBI" id="CHEBI:61314"/>
        <dbReference type="EC" id="3.6.1.66"/>
    </reaction>
</comment>
<dbReference type="PANTHER" id="PTHR11067:SF9">
    <property type="entry name" value="INOSINE TRIPHOSPHATE PYROPHOSPHATASE"/>
    <property type="match status" value="1"/>
</dbReference>
<dbReference type="GO" id="GO:0046872">
    <property type="term" value="F:metal ion binding"/>
    <property type="evidence" value="ECO:0007669"/>
    <property type="project" value="UniProtKB-KW"/>
</dbReference>
<comment type="similarity">
    <text evidence="1 10 11">Belongs to the HAM1 NTPase family.</text>
</comment>
<keyword evidence="4 10" id="KW-0547">Nucleotide-binding</keyword>
<evidence type="ECO:0000256" key="8">
    <source>
        <dbReference type="ARBA" id="ARBA00051875"/>
    </source>
</evidence>
<keyword evidence="5 10" id="KW-0378">Hydrolase</keyword>
<dbReference type="InterPro" id="IPR029001">
    <property type="entry name" value="ITPase-like_fam"/>
</dbReference>
<evidence type="ECO:0000313" key="13">
    <source>
        <dbReference type="Proteomes" id="UP000295500"/>
    </source>
</evidence>
<dbReference type="PANTHER" id="PTHR11067">
    <property type="entry name" value="INOSINE TRIPHOSPHATE PYROPHOSPHATASE/HAM1 PROTEIN"/>
    <property type="match status" value="1"/>
</dbReference>
<evidence type="ECO:0000256" key="4">
    <source>
        <dbReference type="ARBA" id="ARBA00022741"/>
    </source>
</evidence>
<comment type="caution">
    <text evidence="10">Lacks conserved residue(s) required for the propagation of feature annotation.</text>
</comment>
<name>A0A4R6PWT2_9FIRM</name>
<feature type="binding site" evidence="10">
    <location>
        <begin position="154"/>
        <end position="157"/>
    </location>
    <ligand>
        <name>substrate</name>
    </ligand>
</feature>
<dbReference type="NCBIfam" id="NF011397">
    <property type="entry name" value="PRK14822.1"/>
    <property type="match status" value="1"/>
</dbReference>
<dbReference type="GO" id="GO:0017111">
    <property type="term" value="F:ribonucleoside triphosphate phosphatase activity"/>
    <property type="evidence" value="ECO:0007669"/>
    <property type="project" value="InterPro"/>
</dbReference>
<keyword evidence="13" id="KW-1185">Reference proteome</keyword>
<comment type="catalytic activity">
    <reaction evidence="8 10">
        <text>dITP + H2O = dIMP + diphosphate + H(+)</text>
        <dbReference type="Rhea" id="RHEA:28342"/>
        <dbReference type="ChEBI" id="CHEBI:15377"/>
        <dbReference type="ChEBI" id="CHEBI:15378"/>
        <dbReference type="ChEBI" id="CHEBI:33019"/>
        <dbReference type="ChEBI" id="CHEBI:61194"/>
        <dbReference type="ChEBI" id="CHEBI:61382"/>
        <dbReference type="EC" id="3.6.1.66"/>
    </reaction>
</comment>
<dbReference type="AlphaFoldDB" id="A0A4R6PWT2"/>
<evidence type="ECO:0000256" key="10">
    <source>
        <dbReference type="HAMAP-Rule" id="MF_01405"/>
    </source>
</evidence>
<evidence type="ECO:0000256" key="1">
    <source>
        <dbReference type="ARBA" id="ARBA00008023"/>
    </source>
</evidence>